<dbReference type="EMBL" id="JABBFV010000009">
    <property type="protein sequence ID" value="NML11286.1"/>
    <property type="molecule type" value="Genomic_DNA"/>
</dbReference>
<name>A0A7X9WWQ7_9SPHN</name>
<proteinExistence type="predicted"/>
<evidence type="ECO:0000313" key="1">
    <source>
        <dbReference type="EMBL" id="NML11286.1"/>
    </source>
</evidence>
<organism evidence="1 2">
    <name type="scientific">Sphingobium psychrophilum</name>
    <dbReference type="NCBI Taxonomy" id="2728834"/>
    <lineage>
        <taxon>Bacteria</taxon>
        <taxon>Pseudomonadati</taxon>
        <taxon>Pseudomonadota</taxon>
        <taxon>Alphaproteobacteria</taxon>
        <taxon>Sphingomonadales</taxon>
        <taxon>Sphingomonadaceae</taxon>
        <taxon>Sphingobium</taxon>
    </lineage>
</organism>
<comment type="caution">
    <text evidence="1">The sequence shown here is derived from an EMBL/GenBank/DDBJ whole genome shotgun (WGS) entry which is preliminary data.</text>
</comment>
<accession>A0A7X9WWQ7</accession>
<reference evidence="1 2" key="1">
    <citation type="submission" date="2020-04" db="EMBL/GenBank/DDBJ databases">
        <title>Sphingobium sp. AR-3-1 isolated from Arctic soil.</title>
        <authorList>
            <person name="Dahal R.H."/>
            <person name="Chaudhary D.K."/>
        </authorList>
    </citation>
    <scope>NUCLEOTIDE SEQUENCE [LARGE SCALE GENOMIC DNA]</scope>
    <source>
        <strain evidence="1 2">AR-3-1</strain>
    </source>
</reference>
<protein>
    <submittedName>
        <fullName evidence="1">Uncharacterized protein</fullName>
    </submittedName>
</protein>
<dbReference type="RefSeq" id="WP_169573802.1">
    <property type="nucleotide sequence ID" value="NZ_JABBFV010000009.1"/>
</dbReference>
<keyword evidence="2" id="KW-1185">Reference proteome</keyword>
<dbReference type="Proteomes" id="UP000519023">
    <property type="component" value="Unassembled WGS sequence"/>
</dbReference>
<sequence>MTDATIAELRELLAKATPGDWAWDAGVIPPDGPGRYADIYVTGEDLEPIILAEFNDSLPEGRDNARLITAALNALPALLDRADVGERLARLAKEYRPTMDRDVLHSWAVDIVDALTPANKEPSHE</sequence>
<evidence type="ECO:0000313" key="2">
    <source>
        <dbReference type="Proteomes" id="UP000519023"/>
    </source>
</evidence>
<gene>
    <name evidence="1" type="ORF">HHL08_14215</name>
</gene>
<dbReference type="AlphaFoldDB" id="A0A7X9WWQ7"/>